<keyword evidence="3 6" id="KW-0694">RNA-binding</keyword>
<dbReference type="InterPro" id="IPR000266">
    <property type="entry name" value="Ribosomal_uS17"/>
</dbReference>
<feature type="region of interest" description="Disordered" evidence="8">
    <location>
        <begin position="1"/>
        <end position="24"/>
    </location>
</feature>
<dbReference type="InterPro" id="IPR019984">
    <property type="entry name" value="Ribosomal_uS17_bact/chlr"/>
</dbReference>
<dbReference type="GO" id="GO:0019843">
    <property type="term" value="F:rRNA binding"/>
    <property type="evidence" value="ECO:0007669"/>
    <property type="project" value="UniProtKB-UniRule"/>
</dbReference>
<dbReference type="PRINTS" id="PR00973">
    <property type="entry name" value="RIBOSOMALS17"/>
</dbReference>
<dbReference type="SUPFAM" id="SSF50249">
    <property type="entry name" value="Nucleic acid-binding proteins"/>
    <property type="match status" value="1"/>
</dbReference>
<proteinExistence type="inferred from homology"/>
<sequence length="96" mass="10813">MTEQINNGAEQAPERGDRKSRRGYVVSDKMDKTVVVQLQDNVKHALYGKVIRRSSKVKAHDEQNAAGVGDLVLITETRPLSASKRWRIVEIIEKAK</sequence>
<evidence type="ECO:0000256" key="6">
    <source>
        <dbReference type="HAMAP-Rule" id="MF_01345"/>
    </source>
</evidence>
<evidence type="ECO:0000256" key="1">
    <source>
        <dbReference type="ARBA" id="ARBA00010254"/>
    </source>
</evidence>
<comment type="caution">
    <text evidence="9">The sequence shown here is derived from an EMBL/GenBank/DDBJ whole genome shotgun (WGS) entry which is preliminary data.</text>
</comment>
<gene>
    <name evidence="6 9" type="primary">rpsQ</name>
    <name evidence="9" type="ORF">GMA12_04145</name>
</gene>
<comment type="subunit">
    <text evidence="6">Part of the 30S ribosomal subunit.</text>
</comment>
<name>A0A6N8GHC7_9MICC</name>
<dbReference type="NCBIfam" id="NF004123">
    <property type="entry name" value="PRK05610.1"/>
    <property type="match status" value="1"/>
</dbReference>
<keyword evidence="10" id="KW-1185">Reference proteome</keyword>
<dbReference type="Pfam" id="PF00366">
    <property type="entry name" value="Ribosomal_S17"/>
    <property type="match status" value="1"/>
</dbReference>
<dbReference type="Proteomes" id="UP000436989">
    <property type="component" value="Unassembled WGS sequence"/>
</dbReference>
<comment type="similarity">
    <text evidence="1 6 7">Belongs to the universal ribosomal protein uS17 family.</text>
</comment>
<comment type="function">
    <text evidence="6">One of the primary rRNA binding proteins, it binds specifically to the 5'-end of 16S ribosomal RNA.</text>
</comment>
<dbReference type="CDD" id="cd00364">
    <property type="entry name" value="Ribosomal_uS17"/>
    <property type="match status" value="1"/>
</dbReference>
<dbReference type="GO" id="GO:0003735">
    <property type="term" value="F:structural constituent of ribosome"/>
    <property type="evidence" value="ECO:0007669"/>
    <property type="project" value="UniProtKB-UniRule"/>
</dbReference>
<evidence type="ECO:0000256" key="5">
    <source>
        <dbReference type="ARBA" id="ARBA00023274"/>
    </source>
</evidence>
<protein>
    <recommendedName>
        <fullName evidence="6">Small ribosomal subunit protein uS17</fullName>
    </recommendedName>
</protein>
<dbReference type="InterPro" id="IPR012340">
    <property type="entry name" value="NA-bd_OB-fold"/>
</dbReference>
<dbReference type="PROSITE" id="PS00056">
    <property type="entry name" value="RIBOSOMAL_S17"/>
    <property type="match status" value="1"/>
</dbReference>
<dbReference type="AlphaFoldDB" id="A0A6N8GHC7"/>
<dbReference type="RefSeq" id="WP_162459452.1">
    <property type="nucleotide sequence ID" value="NZ_WOGU01000002.1"/>
</dbReference>
<evidence type="ECO:0000313" key="9">
    <source>
        <dbReference type="EMBL" id="MUN62338.1"/>
    </source>
</evidence>
<organism evidence="9 10">
    <name type="scientific">Kocuria sediminis</name>
    <dbReference type="NCBI Taxonomy" id="1038857"/>
    <lineage>
        <taxon>Bacteria</taxon>
        <taxon>Bacillati</taxon>
        <taxon>Actinomycetota</taxon>
        <taxon>Actinomycetes</taxon>
        <taxon>Micrococcales</taxon>
        <taxon>Micrococcaceae</taxon>
        <taxon>Kocuria</taxon>
    </lineage>
</organism>
<evidence type="ECO:0000256" key="8">
    <source>
        <dbReference type="SAM" id="MobiDB-lite"/>
    </source>
</evidence>
<dbReference type="InterPro" id="IPR019979">
    <property type="entry name" value="Ribosomal_uS17_CS"/>
</dbReference>
<evidence type="ECO:0000256" key="3">
    <source>
        <dbReference type="ARBA" id="ARBA00022884"/>
    </source>
</evidence>
<dbReference type="NCBIfam" id="TIGR03635">
    <property type="entry name" value="uS17_bact"/>
    <property type="match status" value="1"/>
</dbReference>
<keyword evidence="2 6" id="KW-0699">rRNA-binding</keyword>
<reference evidence="9 10" key="1">
    <citation type="submission" date="2019-12" db="EMBL/GenBank/DDBJ databases">
        <authorList>
            <person name="Shi Y."/>
        </authorList>
    </citation>
    <scope>NUCLEOTIDE SEQUENCE [LARGE SCALE GENOMIC DNA]</scope>
    <source>
        <strain evidence="9 10">JCM 17929</strain>
    </source>
</reference>
<evidence type="ECO:0000256" key="4">
    <source>
        <dbReference type="ARBA" id="ARBA00022980"/>
    </source>
</evidence>
<dbReference type="PANTHER" id="PTHR10744">
    <property type="entry name" value="40S RIBOSOMAL PROTEIN S11 FAMILY MEMBER"/>
    <property type="match status" value="1"/>
</dbReference>
<evidence type="ECO:0000313" key="10">
    <source>
        <dbReference type="Proteomes" id="UP000436989"/>
    </source>
</evidence>
<evidence type="ECO:0000256" key="2">
    <source>
        <dbReference type="ARBA" id="ARBA00022730"/>
    </source>
</evidence>
<keyword evidence="5 6" id="KW-0687">Ribonucleoprotein</keyword>
<keyword evidence="4 6" id="KW-0689">Ribosomal protein</keyword>
<dbReference type="Gene3D" id="2.40.50.140">
    <property type="entry name" value="Nucleic acid-binding proteins"/>
    <property type="match status" value="1"/>
</dbReference>
<evidence type="ECO:0000256" key="7">
    <source>
        <dbReference type="RuleBase" id="RU003872"/>
    </source>
</evidence>
<accession>A0A6N8GHC7</accession>
<dbReference type="PANTHER" id="PTHR10744:SF1">
    <property type="entry name" value="SMALL RIBOSOMAL SUBUNIT PROTEIN US17M"/>
    <property type="match status" value="1"/>
</dbReference>
<dbReference type="GO" id="GO:0006412">
    <property type="term" value="P:translation"/>
    <property type="evidence" value="ECO:0007669"/>
    <property type="project" value="UniProtKB-UniRule"/>
</dbReference>
<dbReference type="GO" id="GO:0022627">
    <property type="term" value="C:cytosolic small ribosomal subunit"/>
    <property type="evidence" value="ECO:0007669"/>
    <property type="project" value="UniProtKB-UniRule"/>
</dbReference>
<dbReference type="EMBL" id="WOGU01000002">
    <property type="protein sequence ID" value="MUN62338.1"/>
    <property type="molecule type" value="Genomic_DNA"/>
</dbReference>
<dbReference type="HAMAP" id="MF_01345_B">
    <property type="entry name" value="Ribosomal_uS17_B"/>
    <property type="match status" value="1"/>
</dbReference>